<evidence type="ECO:0000256" key="3">
    <source>
        <dbReference type="PROSITE-ProRule" id="PRU00023"/>
    </source>
</evidence>
<feature type="repeat" description="ANK" evidence="3">
    <location>
        <begin position="286"/>
        <end position="318"/>
    </location>
</feature>
<evidence type="ECO:0000313" key="4">
    <source>
        <dbReference type="EMBL" id="CAG2185484.1"/>
    </source>
</evidence>
<evidence type="ECO:0000313" key="5">
    <source>
        <dbReference type="Proteomes" id="UP000683360"/>
    </source>
</evidence>
<keyword evidence="1" id="KW-0677">Repeat</keyword>
<feature type="repeat" description="ANK" evidence="3">
    <location>
        <begin position="253"/>
        <end position="285"/>
    </location>
</feature>
<keyword evidence="2 3" id="KW-0040">ANK repeat</keyword>
<dbReference type="InterPro" id="IPR051631">
    <property type="entry name" value="Ankyrin-KH/SAM_domain"/>
</dbReference>
<organism evidence="4 5">
    <name type="scientific">Mytilus edulis</name>
    <name type="common">Blue mussel</name>
    <dbReference type="NCBI Taxonomy" id="6550"/>
    <lineage>
        <taxon>Eukaryota</taxon>
        <taxon>Metazoa</taxon>
        <taxon>Spiralia</taxon>
        <taxon>Lophotrochozoa</taxon>
        <taxon>Mollusca</taxon>
        <taxon>Bivalvia</taxon>
        <taxon>Autobranchia</taxon>
        <taxon>Pteriomorphia</taxon>
        <taxon>Mytilida</taxon>
        <taxon>Mytiloidea</taxon>
        <taxon>Mytilidae</taxon>
        <taxon>Mytilinae</taxon>
        <taxon>Mytilus</taxon>
    </lineage>
</organism>
<gene>
    <name evidence="4" type="ORF">MEDL_1083</name>
</gene>
<dbReference type="OrthoDB" id="4160849at2759"/>
<accession>A0A8S3PQC4</accession>
<dbReference type="GO" id="GO:0045087">
    <property type="term" value="P:innate immune response"/>
    <property type="evidence" value="ECO:0007669"/>
    <property type="project" value="TreeGrafter"/>
</dbReference>
<dbReference type="Proteomes" id="UP000683360">
    <property type="component" value="Unassembled WGS sequence"/>
</dbReference>
<protein>
    <recommendedName>
        <fullName evidence="6">Ankyrin repeat protein</fullName>
    </recommendedName>
</protein>
<feature type="repeat" description="ANK" evidence="3">
    <location>
        <begin position="464"/>
        <end position="496"/>
    </location>
</feature>
<dbReference type="PROSITE" id="PS50088">
    <property type="entry name" value="ANK_REPEAT"/>
    <property type="match status" value="9"/>
</dbReference>
<evidence type="ECO:0000256" key="2">
    <source>
        <dbReference type="ARBA" id="ARBA00023043"/>
    </source>
</evidence>
<sequence>MFVLDDICGRFTISFGDVEYLQTNEGTLKRMLEKGKTKIAATCRLDIFSDEKFHASCSLFTSNIFNLSAEYSKEDKLSICTKIDHGTSRSKMKKVLDGIIGTYLRKTRNGYRVIHDQMFDFMCCYFGNNDTLVRCLLHNANINVLNERTQLESVNEQYGKFTMIISRKNQQYYFERIRNDLQLGKLTQCFRNGQMKHAKYRASFLKVLKSIDNDNLIDNDTIKENIITSCFEGYYEIVEYFISTFIDFNNGYLGNTPLIAACDGNHESIVQLLVDKECDVNQANRRGSTPMTAACYSENEKIVKLLIEKAGDINQVDSTDKGCNVNQAYDIKDTSQAASCVERKENVDRGCVDCREWTPLTSACCGGNAKIVQILIDTGVDVNQADDNGCDINQTDDMSLTPLTAACKRENETIVRLLIDTECDINQTSGMARTPLTAACSGSNEKIIQLLIDKGSDVNQVDGMGYTPLTAACKGGNEKIIQLLIDKGSDINQTGNMAFTPLTAACKRGNEKIVKLLIDTGCGINQTANMAFTPLTAACKGGNEKIVKLLLDTGYDINQTANMAFTSLIVAGEGGNEKIVQLLIDAGCDIKQTDDVSLTPLTAACKGGNEIIVQSLIDKGSDVNKVDGLKQTPLTAACMENNEKIVQNL</sequence>
<feature type="repeat" description="ANK" evidence="3">
    <location>
        <begin position="563"/>
        <end position="595"/>
    </location>
</feature>
<feature type="repeat" description="ANK" evidence="3">
    <location>
        <begin position="596"/>
        <end position="628"/>
    </location>
</feature>
<dbReference type="Pfam" id="PF12796">
    <property type="entry name" value="Ank_2"/>
    <property type="match status" value="4"/>
</dbReference>
<feature type="repeat" description="ANK" evidence="3">
    <location>
        <begin position="530"/>
        <end position="562"/>
    </location>
</feature>
<dbReference type="PROSITE" id="PS50297">
    <property type="entry name" value="ANK_REP_REGION"/>
    <property type="match status" value="8"/>
</dbReference>
<dbReference type="InterPro" id="IPR036770">
    <property type="entry name" value="Ankyrin_rpt-contain_sf"/>
</dbReference>
<feature type="repeat" description="ANK" evidence="3">
    <location>
        <begin position="355"/>
        <end position="387"/>
    </location>
</feature>
<reference evidence="4" key="1">
    <citation type="submission" date="2021-03" db="EMBL/GenBank/DDBJ databases">
        <authorList>
            <person name="Bekaert M."/>
        </authorList>
    </citation>
    <scope>NUCLEOTIDE SEQUENCE</scope>
</reference>
<dbReference type="PANTHER" id="PTHR23206:SF8">
    <property type="entry name" value="ANKYRIN REPEAT AND KH DOMAIN-CONTAINING 1"/>
    <property type="match status" value="1"/>
</dbReference>
<name>A0A8S3PQC4_MYTED</name>
<dbReference type="AlphaFoldDB" id="A0A8S3PQC4"/>
<comment type="caution">
    <text evidence="4">The sequence shown here is derived from an EMBL/GenBank/DDBJ whole genome shotgun (WGS) entry which is preliminary data.</text>
</comment>
<dbReference type="GO" id="GO:0005737">
    <property type="term" value="C:cytoplasm"/>
    <property type="evidence" value="ECO:0007669"/>
    <property type="project" value="TreeGrafter"/>
</dbReference>
<evidence type="ECO:0000256" key="1">
    <source>
        <dbReference type="ARBA" id="ARBA00022737"/>
    </source>
</evidence>
<dbReference type="Gene3D" id="1.25.40.20">
    <property type="entry name" value="Ankyrin repeat-containing domain"/>
    <property type="match status" value="2"/>
</dbReference>
<dbReference type="InterPro" id="IPR002110">
    <property type="entry name" value="Ankyrin_rpt"/>
</dbReference>
<keyword evidence="5" id="KW-1185">Reference proteome</keyword>
<feature type="repeat" description="ANK" evidence="3">
    <location>
        <begin position="431"/>
        <end position="463"/>
    </location>
</feature>
<proteinExistence type="predicted"/>
<feature type="repeat" description="ANK" evidence="3">
    <location>
        <begin position="497"/>
        <end position="529"/>
    </location>
</feature>
<dbReference type="EMBL" id="CAJPWZ010000089">
    <property type="protein sequence ID" value="CAG2185484.1"/>
    <property type="molecule type" value="Genomic_DNA"/>
</dbReference>
<dbReference type="SUPFAM" id="SSF48403">
    <property type="entry name" value="Ankyrin repeat"/>
    <property type="match status" value="2"/>
</dbReference>
<dbReference type="Pfam" id="PF00023">
    <property type="entry name" value="Ank"/>
    <property type="match status" value="1"/>
</dbReference>
<dbReference type="PANTHER" id="PTHR23206">
    <property type="entry name" value="MASK PROTEIN"/>
    <property type="match status" value="1"/>
</dbReference>
<dbReference type="SMART" id="SM00248">
    <property type="entry name" value="ANK"/>
    <property type="match status" value="12"/>
</dbReference>
<evidence type="ECO:0008006" key="6">
    <source>
        <dbReference type="Google" id="ProtNLM"/>
    </source>
</evidence>